<dbReference type="Proteomes" id="UP000199758">
    <property type="component" value="Unassembled WGS sequence"/>
</dbReference>
<dbReference type="InterPro" id="IPR001608">
    <property type="entry name" value="Ala_racemase_N"/>
</dbReference>
<keyword evidence="1 2" id="KW-0663">Pyridoxal phosphate</keyword>
<comment type="function">
    <text evidence="2">Pyridoxal 5'-phosphate (PLP)-binding protein, which is involved in PLP homeostasis.</text>
</comment>
<dbReference type="Pfam" id="PF01168">
    <property type="entry name" value="Ala_racemase_N"/>
    <property type="match status" value="1"/>
</dbReference>
<dbReference type="InterPro" id="IPR029066">
    <property type="entry name" value="PLP-binding_barrel"/>
</dbReference>
<reference evidence="6 7" key="1">
    <citation type="submission" date="2016-11" db="EMBL/GenBank/DDBJ databases">
        <authorList>
            <person name="Jaros S."/>
            <person name="Januszkiewicz K."/>
            <person name="Wedrychowicz H."/>
        </authorList>
    </citation>
    <scope>NUCLEOTIDE SEQUENCE [LARGE SCALE GENOMIC DNA]</scope>
    <source>
        <strain evidence="6 7">CGMCC 1.7049</strain>
    </source>
</reference>
<dbReference type="AlphaFoldDB" id="A0A1M5NX39"/>
<evidence type="ECO:0000256" key="1">
    <source>
        <dbReference type="ARBA" id="ARBA00022898"/>
    </source>
</evidence>
<dbReference type="GO" id="GO:0030170">
    <property type="term" value="F:pyridoxal phosphate binding"/>
    <property type="evidence" value="ECO:0007669"/>
    <property type="project" value="UniProtKB-UniRule"/>
</dbReference>
<dbReference type="CDD" id="cd06824">
    <property type="entry name" value="PLPDE_III_Yggs_like"/>
    <property type="match status" value="1"/>
</dbReference>
<name>A0A1M5NX39_9GAMM</name>
<organism evidence="6 7">
    <name type="scientific">Hydrocarboniphaga daqingensis</name>
    <dbReference type="NCBI Taxonomy" id="490188"/>
    <lineage>
        <taxon>Bacteria</taxon>
        <taxon>Pseudomonadati</taxon>
        <taxon>Pseudomonadota</taxon>
        <taxon>Gammaproteobacteria</taxon>
        <taxon>Nevskiales</taxon>
        <taxon>Nevskiaceae</taxon>
        <taxon>Hydrocarboniphaga</taxon>
    </lineage>
</organism>
<dbReference type="PANTHER" id="PTHR10146:SF14">
    <property type="entry name" value="PYRIDOXAL PHOSPHATE HOMEOSTASIS PROTEIN"/>
    <property type="match status" value="1"/>
</dbReference>
<proteinExistence type="inferred from homology"/>
<dbReference type="PIRSF" id="PIRSF004848">
    <property type="entry name" value="YBL036c_PLPDEIII"/>
    <property type="match status" value="1"/>
</dbReference>
<comment type="cofactor">
    <cofactor evidence="3">
        <name>pyridoxal 5'-phosphate</name>
        <dbReference type="ChEBI" id="CHEBI:597326"/>
    </cofactor>
</comment>
<dbReference type="PANTHER" id="PTHR10146">
    <property type="entry name" value="PROLINE SYNTHETASE CO-TRANSCRIBED BACTERIAL HOMOLOG PROTEIN"/>
    <property type="match status" value="1"/>
</dbReference>
<dbReference type="HAMAP" id="MF_02087">
    <property type="entry name" value="PLP_homeostasis"/>
    <property type="match status" value="1"/>
</dbReference>
<evidence type="ECO:0000259" key="5">
    <source>
        <dbReference type="Pfam" id="PF01168"/>
    </source>
</evidence>
<gene>
    <name evidence="6" type="ORF">SAMN04488068_1909</name>
</gene>
<dbReference type="Gene3D" id="3.20.20.10">
    <property type="entry name" value="Alanine racemase"/>
    <property type="match status" value="1"/>
</dbReference>
<sequence length="242" mass="25722">MSDLAARLEHVMDRIRTACVASGRDASAARLLAVSKTVPVDTIAYARSLGLREFGESYLQEALPKIAALAADRPVWHFIGPVQSNKTRDIAAHFDWVHGVDRLKIAERLSAQRPASMTPLNVCIQVNISGEPSKSGCEPGETLALCLAVAGLPQLRLRGLMAIPAPLPDDASAEQARAPYALLRGIAQQVKSALAARSPEHAADFDTLSAGMSDDLEAAIAEGSTRVRIGSALFGERPSHTV</sequence>
<feature type="modified residue" description="N6-(pyridoxal phosphate)lysine" evidence="2 3">
    <location>
        <position position="36"/>
    </location>
</feature>
<accession>A0A1M5NX39</accession>
<evidence type="ECO:0000256" key="4">
    <source>
        <dbReference type="RuleBase" id="RU004514"/>
    </source>
</evidence>
<dbReference type="OrthoDB" id="9804072at2"/>
<dbReference type="NCBIfam" id="TIGR00044">
    <property type="entry name" value="YggS family pyridoxal phosphate-dependent enzyme"/>
    <property type="match status" value="1"/>
</dbReference>
<evidence type="ECO:0000313" key="7">
    <source>
        <dbReference type="Proteomes" id="UP000199758"/>
    </source>
</evidence>
<dbReference type="RefSeq" id="WP_072896895.1">
    <property type="nucleotide sequence ID" value="NZ_FQWZ01000004.1"/>
</dbReference>
<dbReference type="STRING" id="490188.SAMN04488068_1909"/>
<evidence type="ECO:0000256" key="2">
    <source>
        <dbReference type="HAMAP-Rule" id="MF_02087"/>
    </source>
</evidence>
<feature type="domain" description="Alanine racemase N-terminal" evidence="5">
    <location>
        <begin position="27"/>
        <end position="238"/>
    </location>
</feature>
<comment type="similarity">
    <text evidence="2 4">Belongs to the pyridoxal phosphate-binding protein YggS/PROSC family.</text>
</comment>
<evidence type="ECO:0000256" key="3">
    <source>
        <dbReference type="PIRSR" id="PIRSR004848-1"/>
    </source>
</evidence>
<dbReference type="SUPFAM" id="SSF51419">
    <property type="entry name" value="PLP-binding barrel"/>
    <property type="match status" value="1"/>
</dbReference>
<keyword evidence="7" id="KW-1185">Reference proteome</keyword>
<evidence type="ECO:0000313" key="6">
    <source>
        <dbReference type="EMBL" id="SHG94091.1"/>
    </source>
</evidence>
<dbReference type="PROSITE" id="PS01211">
    <property type="entry name" value="UPF0001"/>
    <property type="match status" value="1"/>
</dbReference>
<dbReference type="InterPro" id="IPR011078">
    <property type="entry name" value="PyrdxlP_homeostasis"/>
</dbReference>
<dbReference type="EMBL" id="FQWZ01000004">
    <property type="protein sequence ID" value="SHG94091.1"/>
    <property type="molecule type" value="Genomic_DNA"/>
</dbReference>
<protein>
    <recommendedName>
        <fullName evidence="2">Pyridoxal phosphate homeostasis protein</fullName>
        <shortName evidence="2">PLP homeostasis protein</shortName>
    </recommendedName>
</protein>